<sequence>MQAQVYAQSQPQMRPTLSRLVRLAATPAGPGCIGNVYCLLLQDLPAAQLDDPSASGLWVKGNYRAQLEVWWSRDGRGLMLLDWDYRANVLGCGDWPCGTSDLYVHRYVSGQVRDEKFWRIGVPYRGQPWTEVKPGLPAAVRADASVRVQAFRQASGVQGELWLDVQLPEQGTELRVFVEADGARVPIYRLRWDAVRGVFVPARL</sequence>
<gene>
    <name evidence="1" type="ORF">GCM10017783_18550</name>
</gene>
<dbReference type="EMBL" id="BNAL01000023">
    <property type="protein sequence ID" value="GHG06214.1"/>
    <property type="molecule type" value="Genomic_DNA"/>
</dbReference>
<organism evidence="1 2">
    <name type="scientific">Deinococcus piscis</name>
    <dbReference type="NCBI Taxonomy" id="394230"/>
    <lineage>
        <taxon>Bacteria</taxon>
        <taxon>Thermotogati</taxon>
        <taxon>Deinococcota</taxon>
        <taxon>Deinococci</taxon>
        <taxon>Deinococcales</taxon>
        <taxon>Deinococcaceae</taxon>
        <taxon>Deinococcus</taxon>
    </lineage>
</organism>
<evidence type="ECO:0000313" key="2">
    <source>
        <dbReference type="Proteomes" id="UP000632154"/>
    </source>
</evidence>
<proteinExistence type="predicted"/>
<dbReference type="Proteomes" id="UP000632154">
    <property type="component" value="Unassembled WGS sequence"/>
</dbReference>
<name>A0ABQ3KBI5_9DEIO</name>
<comment type="caution">
    <text evidence="1">The sequence shown here is derived from an EMBL/GenBank/DDBJ whole genome shotgun (WGS) entry which is preliminary data.</text>
</comment>
<keyword evidence="2" id="KW-1185">Reference proteome</keyword>
<evidence type="ECO:0000313" key="1">
    <source>
        <dbReference type="EMBL" id="GHG06214.1"/>
    </source>
</evidence>
<accession>A0ABQ3KBI5</accession>
<protein>
    <submittedName>
        <fullName evidence="1">Uncharacterized protein</fullName>
    </submittedName>
</protein>
<reference evidence="2" key="1">
    <citation type="journal article" date="2019" name="Int. J. Syst. Evol. Microbiol.">
        <title>The Global Catalogue of Microorganisms (GCM) 10K type strain sequencing project: providing services to taxonomists for standard genome sequencing and annotation.</title>
        <authorList>
            <consortium name="The Broad Institute Genomics Platform"/>
            <consortium name="The Broad Institute Genome Sequencing Center for Infectious Disease"/>
            <person name="Wu L."/>
            <person name="Ma J."/>
        </authorList>
    </citation>
    <scope>NUCLEOTIDE SEQUENCE [LARGE SCALE GENOMIC DNA]</scope>
    <source>
        <strain evidence="2">CGMCC 1.18439</strain>
    </source>
</reference>